<dbReference type="SUPFAM" id="SSF53335">
    <property type="entry name" value="S-adenosyl-L-methionine-dependent methyltransferases"/>
    <property type="match status" value="1"/>
</dbReference>
<dbReference type="Proteomes" id="UP000005938">
    <property type="component" value="Unassembled WGS sequence"/>
</dbReference>
<evidence type="ECO:0000313" key="2">
    <source>
        <dbReference type="Proteomes" id="UP000005938"/>
    </source>
</evidence>
<organism evidence="1 2">
    <name type="scientific">Imtechella halotolerans K1</name>
    <dbReference type="NCBI Taxonomy" id="946077"/>
    <lineage>
        <taxon>Bacteria</taxon>
        <taxon>Pseudomonadati</taxon>
        <taxon>Bacteroidota</taxon>
        <taxon>Flavobacteriia</taxon>
        <taxon>Flavobacteriales</taxon>
        <taxon>Flavobacteriaceae</taxon>
        <taxon>Imtechella</taxon>
    </lineage>
</organism>
<sequence length="263" mass="30649">MSLFTQKFHRIISYFSFWMRSTNQHGVHSPFVYSMVTQCFYKKNTPESRNQIRKFIHTLLEDKHRITVKNLRRNSTILPAQKRPIKVITKKTGIPLKQALLLNRLTTYIGTTNALELGTSVGIGSASICLSNSDVKLTTIENCPETTLVAQSYFDRFDITNAYIRKDGFQSFLNSLSKETYDLIFLNVHQEEKETLSYIDQLIHHTHNDSIIILNDIYRSKEMTRAWINILQNPKVTLSIDTYHWGIIGFRKEQAKEHFCIRV</sequence>
<proteinExistence type="predicted"/>
<gene>
    <name evidence="1" type="ORF">W5A_05853</name>
</gene>
<dbReference type="InterPro" id="IPR029063">
    <property type="entry name" value="SAM-dependent_MTases_sf"/>
</dbReference>
<reference evidence="1 2" key="1">
    <citation type="journal article" date="2012" name="J. Bacteriol.">
        <title>Genome Sequence of the Halotolerant Bacterium Imtechella halotolerans K1T.</title>
        <authorList>
            <person name="Kumar S."/>
            <person name="Vikram S."/>
            <person name="Subramanian S."/>
            <person name="Raghava G.P."/>
            <person name="Pinnaka A.K."/>
        </authorList>
    </citation>
    <scope>NUCLEOTIDE SEQUENCE [LARGE SCALE GENOMIC DNA]</scope>
    <source>
        <strain evidence="1 2">K1</strain>
    </source>
</reference>
<protein>
    <recommendedName>
        <fullName evidence="3">O-methyltransferase-like protein</fullName>
    </recommendedName>
</protein>
<dbReference type="EMBL" id="AJJU01000004">
    <property type="protein sequence ID" value="EID75715.1"/>
    <property type="molecule type" value="Genomic_DNA"/>
</dbReference>
<evidence type="ECO:0000313" key="1">
    <source>
        <dbReference type="EMBL" id="EID75715.1"/>
    </source>
</evidence>
<dbReference type="RefSeq" id="WP_008238362.1">
    <property type="nucleotide sequence ID" value="NZ_AJJU01000004.1"/>
</dbReference>
<dbReference type="PATRIC" id="fig|946077.3.peg.1190"/>
<comment type="caution">
    <text evidence="1">The sequence shown here is derived from an EMBL/GenBank/DDBJ whole genome shotgun (WGS) entry which is preliminary data.</text>
</comment>
<dbReference type="eggNOG" id="COG4122">
    <property type="taxonomic scope" value="Bacteria"/>
</dbReference>
<name>I0WH49_9FLAO</name>
<evidence type="ECO:0008006" key="3">
    <source>
        <dbReference type="Google" id="ProtNLM"/>
    </source>
</evidence>
<dbReference type="OrthoDB" id="5464618at2"/>
<keyword evidence="2" id="KW-1185">Reference proteome</keyword>
<dbReference type="Gene3D" id="3.40.50.150">
    <property type="entry name" value="Vaccinia Virus protein VP39"/>
    <property type="match status" value="1"/>
</dbReference>
<dbReference type="AlphaFoldDB" id="I0WH49"/>
<accession>I0WH49</accession>
<dbReference type="STRING" id="946077.W5A_05853"/>